<dbReference type="AlphaFoldDB" id="A0A9N8GRY2"/>
<sequence>MRTGTTAARLKNVRQRLAAANAERELIAGKPTWNTHPNFIEAVREFKIFIGDPVDTFGPDWEAFFLPWEVMMAGYPDRDLQREFTQHRQADAKEFNHPSWSFGEMVVRQHKEDIGA</sequence>
<accession>A0A9N8GRY2</accession>
<name>A0A9N8GRY2_9ENTR</name>
<keyword evidence="4" id="KW-1185">Reference proteome</keyword>
<comment type="caution">
    <text evidence="1">The sequence shown here is derived from an EMBL/GenBank/DDBJ whole genome shotgun (WGS) entry which is preliminary data.</text>
</comment>
<gene>
    <name evidence="1" type="ORF">GHA_01024</name>
    <name evidence="2" type="ORF">TML_01729</name>
</gene>
<dbReference type="Proteomes" id="UP000834503">
    <property type="component" value="Unassembled WGS sequence"/>
</dbReference>
<dbReference type="RefSeq" id="WP_239176376.1">
    <property type="nucleotide sequence ID" value="NZ_CAHPQT010000058.1"/>
</dbReference>
<organism evidence="1 3">
    <name type="scientific">Citrobacter werkmanii</name>
    <dbReference type="NCBI Taxonomy" id="67827"/>
    <lineage>
        <taxon>Bacteria</taxon>
        <taxon>Pseudomonadati</taxon>
        <taxon>Pseudomonadota</taxon>
        <taxon>Gammaproteobacteria</taxon>
        <taxon>Enterobacterales</taxon>
        <taxon>Enterobacteriaceae</taxon>
        <taxon>Citrobacter</taxon>
        <taxon>Citrobacter freundii complex</taxon>
    </lineage>
</organism>
<dbReference type="EMBL" id="CAHPQX010000004">
    <property type="protein sequence ID" value="CAB5528284.1"/>
    <property type="molecule type" value="Genomic_DNA"/>
</dbReference>
<dbReference type="Proteomes" id="UP000837205">
    <property type="component" value="Unassembled WGS sequence"/>
</dbReference>
<proteinExistence type="predicted"/>
<dbReference type="EMBL" id="CAIIUA010000001">
    <property type="protein sequence ID" value="CAC9189527.1"/>
    <property type="molecule type" value="Genomic_DNA"/>
</dbReference>
<evidence type="ECO:0000313" key="3">
    <source>
        <dbReference type="Proteomes" id="UP000834503"/>
    </source>
</evidence>
<reference evidence="1" key="1">
    <citation type="submission" date="2020-05" db="EMBL/GenBank/DDBJ databases">
        <authorList>
            <person name="Delgado-Blas J."/>
        </authorList>
    </citation>
    <scope>NUCLEOTIDE SEQUENCE</scope>
    <source>
        <strain evidence="1">BB1459</strain>
        <strain evidence="2">BB1480</strain>
    </source>
</reference>
<evidence type="ECO:0000313" key="1">
    <source>
        <dbReference type="EMBL" id="CAB5528284.1"/>
    </source>
</evidence>
<protein>
    <submittedName>
        <fullName evidence="1">Uncharacterized protein</fullName>
    </submittedName>
</protein>
<evidence type="ECO:0000313" key="2">
    <source>
        <dbReference type="EMBL" id="CAC9189527.1"/>
    </source>
</evidence>
<evidence type="ECO:0000313" key="4">
    <source>
        <dbReference type="Proteomes" id="UP000837205"/>
    </source>
</evidence>